<proteinExistence type="predicted"/>
<dbReference type="EMBL" id="BGZK01000337">
    <property type="protein sequence ID" value="GBP37707.1"/>
    <property type="molecule type" value="Genomic_DNA"/>
</dbReference>
<organism evidence="1 2">
    <name type="scientific">Eumeta variegata</name>
    <name type="common">Bagworm moth</name>
    <name type="synonym">Eumeta japonica</name>
    <dbReference type="NCBI Taxonomy" id="151549"/>
    <lineage>
        <taxon>Eukaryota</taxon>
        <taxon>Metazoa</taxon>
        <taxon>Ecdysozoa</taxon>
        <taxon>Arthropoda</taxon>
        <taxon>Hexapoda</taxon>
        <taxon>Insecta</taxon>
        <taxon>Pterygota</taxon>
        <taxon>Neoptera</taxon>
        <taxon>Endopterygota</taxon>
        <taxon>Lepidoptera</taxon>
        <taxon>Glossata</taxon>
        <taxon>Ditrysia</taxon>
        <taxon>Tineoidea</taxon>
        <taxon>Psychidae</taxon>
        <taxon>Oiketicinae</taxon>
        <taxon>Eumeta</taxon>
    </lineage>
</organism>
<reference evidence="1 2" key="1">
    <citation type="journal article" date="2019" name="Commun. Biol.">
        <title>The bagworm genome reveals a unique fibroin gene that provides high tensile strength.</title>
        <authorList>
            <person name="Kono N."/>
            <person name="Nakamura H."/>
            <person name="Ohtoshi R."/>
            <person name="Tomita M."/>
            <person name="Numata K."/>
            <person name="Arakawa K."/>
        </authorList>
    </citation>
    <scope>NUCLEOTIDE SEQUENCE [LARGE SCALE GENOMIC DNA]</scope>
</reference>
<accession>A0A4C1VHE4</accession>
<gene>
    <name evidence="1" type="ORF">EVAR_23756_1</name>
</gene>
<evidence type="ECO:0000313" key="1">
    <source>
        <dbReference type="EMBL" id="GBP37707.1"/>
    </source>
</evidence>
<dbReference type="AlphaFoldDB" id="A0A4C1VHE4"/>
<sequence length="183" mass="20390">MPSKAPLTNGNLTLVSHSSSGRPLVWDIEATKEAVENQLSTSTCRLSDFLGSFQDTIHLYLRSMANECPIEYVVVELDGQFWILSLKESYSCLRFDGFYVIRIMENRALICSAKAVSKTSCSVNSQCLSFSSSHKPPCEIMLHELQLRHFVVEVKLAIGRVMKLPFPAPPRLARGLEAPAITL</sequence>
<evidence type="ECO:0000313" key="2">
    <source>
        <dbReference type="Proteomes" id="UP000299102"/>
    </source>
</evidence>
<dbReference type="Proteomes" id="UP000299102">
    <property type="component" value="Unassembled WGS sequence"/>
</dbReference>
<protein>
    <submittedName>
        <fullName evidence="1">Uncharacterized protein</fullName>
    </submittedName>
</protein>
<keyword evidence="2" id="KW-1185">Reference proteome</keyword>
<comment type="caution">
    <text evidence="1">The sequence shown here is derived from an EMBL/GenBank/DDBJ whole genome shotgun (WGS) entry which is preliminary data.</text>
</comment>
<dbReference type="OrthoDB" id="10032414at2759"/>
<name>A0A4C1VHE4_EUMVA</name>